<sequence length="73" mass="8186">MKLNCPAAPAYEPKMFWEPVQDSRGGPSETPVRETAESIFLLIGILSGCRFESSRNVIRETWLESSQTDGRPD</sequence>
<proteinExistence type="predicted"/>
<reference evidence="1" key="1">
    <citation type="submission" date="2014-05" db="EMBL/GenBank/DDBJ databases">
        <title>The transcriptome of the halophilic microalga Tetraselmis sp. GSL018 isolated from the Great Salt Lake, Utah.</title>
        <authorList>
            <person name="Jinkerson R.E."/>
            <person name="D'Adamo S."/>
            <person name="Posewitz M.C."/>
        </authorList>
    </citation>
    <scope>NUCLEOTIDE SEQUENCE</scope>
    <source>
        <strain evidence="1">GSL018</strain>
    </source>
</reference>
<gene>
    <name evidence="1" type="ORF">TSPGSL018_29082</name>
</gene>
<feature type="non-terminal residue" evidence="1">
    <location>
        <position position="73"/>
    </location>
</feature>
<name>A0A061RRM1_9CHLO</name>
<evidence type="ECO:0000313" key="1">
    <source>
        <dbReference type="EMBL" id="JAC73350.1"/>
    </source>
</evidence>
<organism evidence="1">
    <name type="scientific">Tetraselmis sp. GSL018</name>
    <dbReference type="NCBI Taxonomy" id="582737"/>
    <lineage>
        <taxon>Eukaryota</taxon>
        <taxon>Viridiplantae</taxon>
        <taxon>Chlorophyta</taxon>
        <taxon>core chlorophytes</taxon>
        <taxon>Chlorodendrophyceae</taxon>
        <taxon>Chlorodendrales</taxon>
        <taxon>Chlorodendraceae</taxon>
        <taxon>Tetraselmis</taxon>
    </lineage>
</organism>
<accession>A0A061RRM1</accession>
<dbReference type="AlphaFoldDB" id="A0A061RRM1"/>
<protein>
    <submittedName>
        <fullName evidence="1">Uncharacterized protein</fullName>
    </submittedName>
</protein>
<dbReference type="EMBL" id="GBEZ01012544">
    <property type="protein sequence ID" value="JAC73350.1"/>
    <property type="molecule type" value="Transcribed_RNA"/>
</dbReference>